<name>A0A2S2CUF3_9PROT</name>
<evidence type="ECO:0000256" key="2">
    <source>
        <dbReference type="ARBA" id="ARBA00022617"/>
    </source>
</evidence>
<comment type="cofactor">
    <cofactor evidence="7">
        <name>heme</name>
        <dbReference type="ChEBI" id="CHEBI:30413"/>
    </cofactor>
</comment>
<dbReference type="OrthoDB" id="9764248at2"/>
<evidence type="ECO:0000256" key="3">
    <source>
        <dbReference type="ARBA" id="ARBA00022723"/>
    </source>
</evidence>
<evidence type="ECO:0000256" key="9">
    <source>
        <dbReference type="SAM" id="MobiDB-lite"/>
    </source>
</evidence>
<dbReference type="GO" id="GO:0005506">
    <property type="term" value="F:iron ion binding"/>
    <property type="evidence" value="ECO:0007669"/>
    <property type="project" value="InterPro"/>
</dbReference>
<dbReference type="InterPro" id="IPR017972">
    <property type="entry name" value="Cyt_P450_CS"/>
</dbReference>
<organism evidence="10 11">
    <name type="scientific">Azospirillum thermophilum</name>
    <dbReference type="NCBI Taxonomy" id="2202148"/>
    <lineage>
        <taxon>Bacteria</taxon>
        <taxon>Pseudomonadati</taxon>
        <taxon>Pseudomonadota</taxon>
        <taxon>Alphaproteobacteria</taxon>
        <taxon>Rhodospirillales</taxon>
        <taxon>Azospirillaceae</taxon>
        <taxon>Azospirillum</taxon>
    </lineage>
</organism>
<accession>A0A2S2CUF3</accession>
<evidence type="ECO:0000313" key="11">
    <source>
        <dbReference type="Proteomes" id="UP000245629"/>
    </source>
</evidence>
<evidence type="ECO:0000256" key="4">
    <source>
        <dbReference type="ARBA" id="ARBA00023002"/>
    </source>
</evidence>
<dbReference type="InterPro" id="IPR050196">
    <property type="entry name" value="Cytochrome_P450_Monoox"/>
</dbReference>
<dbReference type="GO" id="GO:0016705">
    <property type="term" value="F:oxidoreductase activity, acting on paired donors, with incorporation or reduction of molecular oxygen"/>
    <property type="evidence" value="ECO:0007669"/>
    <property type="project" value="InterPro"/>
</dbReference>
<keyword evidence="4 8" id="KW-0560">Oxidoreductase</keyword>
<keyword evidence="5 7" id="KW-0408">Iron</keyword>
<dbReference type="GO" id="GO:0020037">
    <property type="term" value="F:heme binding"/>
    <property type="evidence" value="ECO:0007669"/>
    <property type="project" value="InterPro"/>
</dbReference>
<dbReference type="InterPro" id="IPR036396">
    <property type="entry name" value="Cyt_P450_sf"/>
</dbReference>
<dbReference type="Gene3D" id="1.10.630.10">
    <property type="entry name" value="Cytochrome P450"/>
    <property type="match status" value="1"/>
</dbReference>
<evidence type="ECO:0000256" key="1">
    <source>
        <dbReference type="ARBA" id="ARBA00010617"/>
    </source>
</evidence>
<feature type="region of interest" description="Disordered" evidence="9">
    <location>
        <begin position="1"/>
        <end position="34"/>
    </location>
</feature>
<reference evidence="11" key="1">
    <citation type="submission" date="2018-05" db="EMBL/GenBank/DDBJ databases">
        <title>Azospirillum thermophila sp. nov., a novel isolated from hot spring.</title>
        <authorList>
            <person name="Zhao Z."/>
        </authorList>
    </citation>
    <scope>NUCLEOTIDE SEQUENCE [LARGE SCALE GENOMIC DNA]</scope>
    <source>
        <strain evidence="11">CFH 70021</strain>
    </source>
</reference>
<dbReference type="InterPro" id="IPR002401">
    <property type="entry name" value="Cyt_P450_E_grp-I"/>
</dbReference>
<evidence type="ECO:0000313" key="10">
    <source>
        <dbReference type="EMBL" id="AWK88118.1"/>
    </source>
</evidence>
<keyword evidence="11" id="KW-1185">Reference proteome</keyword>
<protein>
    <submittedName>
        <fullName evidence="10">Cytochrome P450</fullName>
    </submittedName>
</protein>
<evidence type="ECO:0000256" key="6">
    <source>
        <dbReference type="ARBA" id="ARBA00023033"/>
    </source>
</evidence>
<evidence type="ECO:0000256" key="8">
    <source>
        <dbReference type="RuleBase" id="RU000461"/>
    </source>
</evidence>
<evidence type="ECO:0000256" key="5">
    <source>
        <dbReference type="ARBA" id="ARBA00023004"/>
    </source>
</evidence>
<dbReference type="EMBL" id="CP029354">
    <property type="protein sequence ID" value="AWK88118.1"/>
    <property type="molecule type" value="Genomic_DNA"/>
</dbReference>
<dbReference type="PANTHER" id="PTHR24291">
    <property type="entry name" value="CYTOCHROME P450 FAMILY 4"/>
    <property type="match status" value="1"/>
</dbReference>
<dbReference type="PRINTS" id="PR00385">
    <property type="entry name" value="P450"/>
</dbReference>
<feature type="compositionally biased region" description="Pro residues" evidence="9">
    <location>
        <begin position="20"/>
        <end position="33"/>
    </location>
</feature>
<sequence>MIPSSPSPTCPFHADAPSPVRAPHPPGAWPPGPRSGLTGWGLLKRMSRDLPGTLAAWKREFGDVVHLRIWPEHQVVVTDPALVRELLVGHHDALIRWERGMRVFTGLQGRSVFTAEGESWRVRRHALQPAFQPGAVQAFVPAMAAAAAAAQALAGWPAGGASVAVESAFTAVTMEVILRMVFSGTAGDDARLAADAVPTLLRAANAELYWPASWPDRMPWKRTKRRSLAMLRGMVDRHVGARLRLAAEDWPDDLLTRLLRLHRDDAASWPLRTVGDECMTIILAGHETAAATLAWWAWCMAANPAAQADAREEVRRVLGGRPPAADDLPALRLVTQTLKETMRLYPAAPVLNSRRITRPITLGPWHLPARTMVLVPVQAIQHDPRWFPEPLAFRPERFAPGAPAVPRGAYLPFGAGPRICLGQHLAMAEMTVIAAMVLQRVVLSVPAGMAPPRPVMALSLRPDRPLHLALSPVPTGD</sequence>
<dbReference type="PRINTS" id="PR00463">
    <property type="entry name" value="EP450I"/>
</dbReference>
<proteinExistence type="inferred from homology"/>
<keyword evidence="6 8" id="KW-0503">Monooxygenase</keyword>
<dbReference type="InterPro" id="IPR001128">
    <property type="entry name" value="Cyt_P450"/>
</dbReference>
<keyword evidence="3 7" id="KW-0479">Metal-binding</keyword>
<dbReference type="PANTHER" id="PTHR24291:SF50">
    <property type="entry name" value="BIFUNCTIONAL ALBAFLAVENONE MONOOXYGENASE_TERPENE SYNTHASE"/>
    <property type="match status" value="1"/>
</dbReference>
<dbReference type="KEGG" id="azz:DEW08_18485"/>
<comment type="similarity">
    <text evidence="1 8">Belongs to the cytochrome P450 family.</text>
</comment>
<dbReference type="GO" id="GO:0004497">
    <property type="term" value="F:monooxygenase activity"/>
    <property type="evidence" value="ECO:0007669"/>
    <property type="project" value="UniProtKB-KW"/>
</dbReference>
<dbReference type="SUPFAM" id="SSF48264">
    <property type="entry name" value="Cytochrome P450"/>
    <property type="match status" value="1"/>
</dbReference>
<dbReference type="PROSITE" id="PS00086">
    <property type="entry name" value="CYTOCHROME_P450"/>
    <property type="match status" value="1"/>
</dbReference>
<feature type="binding site" description="axial binding residue" evidence="7">
    <location>
        <position position="420"/>
    </location>
    <ligand>
        <name>heme</name>
        <dbReference type="ChEBI" id="CHEBI:30413"/>
    </ligand>
    <ligandPart>
        <name>Fe</name>
        <dbReference type="ChEBI" id="CHEBI:18248"/>
    </ligandPart>
</feature>
<dbReference type="AlphaFoldDB" id="A0A2S2CUF3"/>
<gene>
    <name evidence="10" type="ORF">DEW08_18485</name>
</gene>
<keyword evidence="2 7" id="KW-0349">Heme</keyword>
<dbReference type="Proteomes" id="UP000245629">
    <property type="component" value="Chromosome 3"/>
</dbReference>
<dbReference type="Pfam" id="PF00067">
    <property type="entry name" value="p450"/>
    <property type="match status" value="1"/>
</dbReference>
<evidence type="ECO:0000256" key="7">
    <source>
        <dbReference type="PIRSR" id="PIRSR602401-1"/>
    </source>
</evidence>